<comment type="cofactor">
    <cofactor evidence="3">
        <name>Zn(2+)</name>
        <dbReference type="ChEBI" id="CHEBI:29105"/>
    </cofactor>
</comment>
<name>A0ABW4JL64_9BACL</name>
<dbReference type="PANTHER" id="PTHR34448:SF3">
    <property type="entry name" value="AMINOPEPTIDASE AMPS"/>
    <property type="match status" value="1"/>
</dbReference>
<dbReference type="PANTHER" id="PTHR34448">
    <property type="entry name" value="AMINOPEPTIDASE"/>
    <property type="match status" value="1"/>
</dbReference>
<evidence type="ECO:0000313" key="11">
    <source>
        <dbReference type="Proteomes" id="UP001597079"/>
    </source>
</evidence>
<organism evidence="10 11">
    <name type="scientific">Alicyclobacillus fodiniaquatilis</name>
    <dbReference type="NCBI Taxonomy" id="1661150"/>
    <lineage>
        <taxon>Bacteria</taxon>
        <taxon>Bacillati</taxon>
        <taxon>Bacillota</taxon>
        <taxon>Bacilli</taxon>
        <taxon>Bacillales</taxon>
        <taxon>Alicyclobacillaceae</taxon>
        <taxon>Alicyclobacillus</taxon>
    </lineage>
</organism>
<reference evidence="11" key="1">
    <citation type="journal article" date="2019" name="Int. J. Syst. Evol. Microbiol.">
        <title>The Global Catalogue of Microorganisms (GCM) 10K type strain sequencing project: providing services to taxonomists for standard genome sequencing and annotation.</title>
        <authorList>
            <consortium name="The Broad Institute Genomics Platform"/>
            <consortium name="The Broad Institute Genome Sequencing Center for Infectious Disease"/>
            <person name="Wu L."/>
            <person name="Ma J."/>
        </authorList>
    </citation>
    <scope>NUCLEOTIDE SEQUENCE [LARGE SCALE GENOMIC DNA]</scope>
    <source>
        <strain evidence="11">CGMCC 1.12286</strain>
    </source>
</reference>
<dbReference type="Gene3D" id="3.40.1830.10">
    <property type="entry name" value="Thermophilic metalloprotease (M29)"/>
    <property type="match status" value="1"/>
</dbReference>
<protein>
    <submittedName>
        <fullName evidence="10">Aminopeptidase</fullName>
    </submittedName>
</protein>
<evidence type="ECO:0000256" key="4">
    <source>
        <dbReference type="ARBA" id="ARBA00008236"/>
    </source>
</evidence>
<dbReference type="InterPro" id="IPR000787">
    <property type="entry name" value="Peptidase_M29"/>
</dbReference>
<keyword evidence="7" id="KW-0479">Metal-binding</keyword>
<evidence type="ECO:0000256" key="3">
    <source>
        <dbReference type="ARBA" id="ARBA00001947"/>
    </source>
</evidence>
<dbReference type="EMBL" id="JBHUCX010000044">
    <property type="protein sequence ID" value="MFD1676220.1"/>
    <property type="molecule type" value="Genomic_DNA"/>
</dbReference>
<dbReference type="GO" id="GO:0004177">
    <property type="term" value="F:aminopeptidase activity"/>
    <property type="evidence" value="ECO:0007669"/>
    <property type="project" value="UniProtKB-KW"/>
</dbReference>
<gene>
    <name evidence="10" type="ORF">ACFSB2_16065</name>
</gene>
<dbReference type="InterPro" id="IPR035097">
    <property type="entry name" value="M29_N-terminal"/>
</dbReference>
<keyword evidence="9" id="KW-0482">Metalloprotease</keyword>
<keyword evidence="11" id="KW-1185">Reference proteome</keyword>
<dbReference type="Proteomes" id="UP001597079">
    <property type="component" value="Unassembled WGS sequence"/>
</dbReference>
<dbReference type="SUPFAM" id="SSF144052">
    <property type="entry name" value="Thermophilic metalloprotease-like"/>
    <property type="match status" value="1"/>
</dbReference>
<comment type="cofactor">
    <cofactor evidence="2">
        <name>Mg(2+)</name>
        <dbReference type="ChEBI" id="CHEBI:18420"/>
    </cofactor>
</comment>
<comment type="caution">
    <text evidence="10">The sequence shown here is derived from an EMBL/GenBank/DDBJ whole genome shotgun (WGS) entry which is preliminary data.</text>
</comment>
<evidence type="ECO:0000256" key="5">
    <source>
        <dbReference type="ARBA" id="ARBA00022438"/>
    </source>
</evidence>
<evidence type="ECO:0000256" key="2">
    <source>
        <dbReference type="ARBA" id="ARBA00001946"/>
    </source>
</evidence>
<proteinExistence type="inferred from homology"/>
<comment type="similarity">
    <text evidence="4">Belongs to the peptidase M29 family.</text>
</comment>
<accession>A0ABW4JL64</accession>
<keyword evidence="8" id="KW-0378">Hydrolase</keyword>
<dbReference type="InterPro" id="IPR052170">
    <property type="entry name" value="M29_Exopeptidase"/>
</dbReference>
<evidence type="ECO:0000256" key="6">
    <source>
        <dbReference type="ARBA" id="ARBA00022670"/>
    </source>
</evidence>
<dbReference type="RefSeq" id="WP_377944108.1">
    <property type="nucleotide sequence ID" value="NZ_JBHUCX010000044.1"/>
</dbReference>
<keyword evidence="5 10" id="KW-0031">Aminopeptidase</keyword>
<evidence type="ECO:0000256" key="1">
    <source>
        <dbReference type="ARBA" id="ARBA00001941"/>
    </source>
</evidence>
<sequence length="408" mass="45062">MNFAEQLDKYAKLAVKLGVNLQRGQLLIVRSSIDAAPLVRLIAKHAYQIGAKRVHVDWSDAETGKMTLQYAPGETLQSFPQWIADGYEEMARSGAAVLNILAPHPGLLADVDAERVATEAKARRTGLKAFNEYVSASRISWSIVAYANDAWAQKLFPGLDVNAAVEKLWEHIFYITRVDQADPIAAWKKHTDTLAQKLIYLNQMQFRQLHYRAPGTDLTVELPDKHLWLGGGSKTPGGTVFMPNIPTEEVFTLPRKDGVNGVVKSTKPLSYAGQVIDDFSMTFVDGRVTNVEAKQGLETLQKLLETDEGARYLGEVALVPHDSPISQLGLVFDETLIDENASNHLALGQAYPICIQDGEQMSEDELISHGVNMSLTHVDFMIGSEAMDIDAQTSDGTWIPLFRNGNWA</sequence>
<dbReference type="PRINTS" id="PR00919">
    <property type="entry name" value="THERMOPTASE"/>
</dbReference>
<evidence type="ECO:0000313" key="10">
    <source>
        <dbReference type="EMBL" id="MFD1676220.1"/>
    </source>
</evidence>
<evidence type="ECO:0000256" key="9">
    <source>
        <dbReference type="ARBA" id="ARBA00023049"/>
    </source>
</evidence>
<dbReference type="Pfam" id="PF02073">
    <property type="entry name" value="Peptidase_M29"/>
    <property type="match status" value="1"/>
</dbReference>
<evidence type="ECO:0000256" key="7">
    <source>
        <dbReference type="ARBA" id="ARBA00022723"/>
    </source>
</evidence>
<evidence type="ECO:0000256" key="8">
    <source>
        <dbReference type="ARBA" id="ARBA00022801"/>
    </source>
</evidence>
<comment type="cofactor">
    <cofactor evidence="1">
        <name>Co(2+)</name>
        <dbReference type="ChEBI" id="CHEBI:48828"/>
    </cofactor>
</comment>
<keyword evidence="6" id="KW-0645">Protease</keyword>